<dbReference type="Pfam" id="PF23057">
    <property type="entry name" value="RBD_ZCCHC3_1st"/>
    <property type="match status" value="1"/>
</dbReference>
<evidence type="ECO:0000256" key="1">
    <source>
        <dbReference type="SAM" id="MobiDB-lite"/>
    </source>
</evidence>
<protein>
    <recommendedName>
        <fullName evidence="2">Zinc finger CCHC domain-containing protein</fullName>
    </recommendedName>
</protein>
<feature type="region of interest" description="Disordered" evidence="1">
    <location>
        <begin position="1"/>
        <end position="93"/>
    </location>
</feature>
<evidence type="ECO:0000313" key="3">
    <source>
        <dbReference type="EMBL" id="PIO28244.1"/>
    </source>
</evidence>
<keyword evidence="4" id="KW-1185">Reference proteome</keyword>
<reference evidence="4" key="1">
    <citation type="journal article" date="2017" name="Nat. Commun.">
        <title>The North American bullfrog draft genome provides insight into hormonal regulation of long noncoding RNA.</title>
        <authorList>
            <person name="Hammond S.A."/>
            <person name="Warren R.L."/>
            <person name="Vandervalk B.P."/>
            <person name="Kucuk E."/>
            <person name="Khan H."/>
            <person name="Gibb E.A."/>
            <person name="Pandoh P."/>
            <person name="Kirk H."/>
            <person name="Zhao Y."/>
            <person name="Jones M."/>
            <person name="Mungall A.J."/>
            <person name="Coope R."/>
            <person name="Pleasance S."/>
            <person name="Moore R.A."/>
            <person name="Holt R.A."/>
            <person name="Round J.M."/>
            <person name="Ohora S."/>
            <person name="Walle B.V."/>
            <person name="Veldhoen N."/>
            <person name="Helbing C.C."/>
            <person name="Birol I."/>
        </authorList>
    </citation>
    <scope>NUCLEOTIDE SEQUENCE [LARGE SCALE GENOMIC DNA]</scope>
</reference>
<dbReference type="AlphaFoldDB" id="A0A2G9RK63"/>
<evidence type="ECO:0000313" key="4">
    <source>
        <dbReference type="Proteomes" id="UP000228934"/>
    </source>
</evidence>
<proteinExistence type="predicted"/>
<dbReference type="EMBL" id="KV942759">
    <property type="protein sequence ID" value="PIO28244.1"/>
    <property type="molecule type" value="Genomic_DNA"/>
</dbReference>
<feature type="compositionally biased region" description="Polar residues" evidence="1">
    <location>
        <begin position="50"/>
        <end position="63"/>
    </location>
</feature>
<feature type="domain" description="Zinc finger CCHC" evidence="2">
    <location>
        <begin position="223"/>
        <end position="275"/>
    </location>
</feature>
<gene>
    <name evidence="3" type="ORF">AB205_0120200</name>
</gene>
<name>A0A2G9RK63_AQUCT</name>
<evidence type="ECO:0000259" key="2">
    <source>
        <dbReference type="Pfam" id="PF23057"/>
    </source>
</evidence>
<organism evidence="3 4">
    <name type="scientific">Aquarana catesbeiana</name>
    <name type="common">American bullfrog</name>
    <name type="synonym">Rana catesbeiana</name>
    <dbReference type="NCBI Taxonomy" id="8400"/>
    <lineage>
        <taxon>Eukaryota</taxon>
        <taxon>Metazoa</taxon>
        <taxon>Chordata</taxon>
        <taxon>Craniata</taxon>
        <taxon>Vertebrata</taxon>
        <taxon>Euteleostomi</taxon>
        <taxon>Amphibia</taxon>
        <taxon>Batrachia</taxon>
        <taxon>Anura</taxon>
        <taxon>Neobatrachia</taxon>
        <taxon>Ranoidea</taxon>
        <taxon>Ranidae</taxon>
        <taxon>Aquarana</taxon>
    </lineage>
</organism>
<feature type="compositionally biased region" description="Low complexity" evidence="1">
    <location>
        <begin position="16"/>
        <end position="27"/>
    </location>
</feature>
<dbReference type="InterPro" id="IPR057810">
    <property type="entry name" value="RBD_ZCCHC3_1st"/>
</dbReference>
<accession>A0A2G9RK63</accession>
<sequence length="283" mass="29622">MGGKEVTSHGGPSTTPVSGSVGPESVSAPLPPQLPGSSQEEVEEKGGLLQSITEMESPLSGTDSSDEDYGHAGRDGMYPDREVSAGCEESHIDTNSAEQECCMNIETAEQEGRMNAETNGVFSKQKTLLDDETAGNCGTSGTMVSGTVVLEGRTEDQVLGNLPNQISGVSMQPVNNPMQPVNLSSVPVNSYAKAVSGQSHGAGGGREPVVRLSPNTPSSIKCRNVAQLRWEGGGIPPIRRVVVDRILAMVFKAEDIYALISAAGSFDYDLSFVHPDESVLGAV</sequence>
<feature type="compositionally biased region" description="Basic and acidic residues" evidence="1">
    <location>
        <begin position="68"/>
        <end position="92"/>
    </location>
</feature>
<dbReference type="Proteomes" id="UP000228934">
    <property type="component" value="Unassembled WGS sequence"/>
</dbReference>